<keyword evidence="17" id="KW-0456">Lyase</keyword>
<dbReference type="OrthoDB" id="187139at2759"/>
<evidence type="ECO:0000256" key="9">
    <source>
        <dbReference type="ARBA" id="ARBA00023295"/>
    </source>
</evidence>
<dbReference type="RefSeq" id="XP_040713623.1">
    <property type="nucleotide sequence ID" value="XM_040864732.1"/>
</dbReference>
<evidence type="ECO:0000256" key="16">
    <source>
        <dbReference type="SAM" id="SignalP"/>
    </source>
</evidence>
<gene>
    <name evidence="17" type="ORF">BCR38DRAFT_495146</name>
</gene>
<dbReference type="PANTHER" id="PTHR31736:SF14">
    <property type="entry name" value="EXOPOLYGALACTURONASE X-1-RELATED"/>
    <property type="match status" value="1"/>
</dbReference>
<evidence type="ECO:0000256" key="4">
    <source>
        <dbReference type="ARBA" id="ARBA00022729"/>
    </source>
</evidence>
<proteinExistence type="inferred from homology"/>
<evidence type="ECO:0000256" key="8">
    <source>
        <dbReference type="ARBA" id="ARBA00023180"/>
    </source>
</evidence>
<evidence type="ECO:0000256" key="2">
    <source>
        <dbReference type="ARBA" id="ARBA00008834"/>
    </source>
</evidence>
<evidence type="ECO:0000256" key="15">
    <source>
        <dbReference type="SAM" id="MobiDB-lite"/>
    </source>
</evidence>
<feature type="active site" evidence="13">
    <location>
        <position position="282"/>
    </location>
</feature>
<dbReference type="PROSITE" id="PS00502">
    <property type="entry name" value="POLYGALACTURONASE"/>
    <property type="match status" value="1"/>
</dbReference>
<reference evidence="17 18" key="1">
    <citation type="submission" date="2016-07" db="EMBL/GenBank/DDBJ databases">
        <title>Pervasive Adenine N6-methylation of Active Genes in Fungi.</title>
        <authorList>
            <consortium name="DOE Joint Genome Institute"/>
            <person name="Mondo S.J."/>
            <person name="Dannebaum R.O."/>
            <person name="Kuo R.C."/>
            <person name="Labutti K."/>
            <person name="Haridas S."/>
            <person name="Kuo A."/>
            <person name="Salamov A."/>
            <person name="Ahrendt S.R."/>
            <person name="Lipzen A."/>
            <person name="Sullivan W."/>
            <person name="Andreopoulos W.B."/>
            <person name="Clum A."/>
            <person name="Lindquist E."/>
            <person name="Daum C."/>
            <person name="Ramamoorthy G.K."/>
            <person name="Gryganskyi A."/>
            <person name="Culley D."/>
            <person name="Magnuson J.K."/>
            <person name="James T.Y."/>
            <person name="O'Malley M.A."/>
            <person name="Stajich J.E."/>
            <person name="Spatafora J.W."/>
            <person name="Visel A."/>
            <person name="Grigoriev I.V."/>
        </authorList>
    </citation>
    <scope>NUCLEOTIDE SEQUENCE [LARGE SCALE GENOMIC DNA]</scope>
    <source>
        <strain evidence="17 18">CBS 129021</strain>
    </source>
</reference>
<sequence>MRAAFISSFVAALEFISLTSATSNHTGLPKRPDVQPRPFNTGQSMPYSPSREDGRYCYVKAGGNSTRDDSPEVLKAFKKCNDGGTVVMDKTYLIGSPLDLTFLKHVDVVITGEVDFDDSDVYYWAENSFKFAFQNQSTFWKFGGEDVNIYGDLSNDKSVIDGRGQAYWEAVVTNKTLVRPVLFSMDGMKGSTMSNLRMRNTPAWFNLIANSTDILISDMELQAKDTQSENGVKIANSDGWDIYRSDRIVIQNSVVLNTDDCVSFKPNSTNIVVQGLDCTGSHGISVGSLGQYKGETDIVENLYIYNITMTNASDGARIKVWPGIETEFQELLNGGGGLGHVRNVTYDVFHHYNNDRAITITQCYGQSNQTLCNEFPANLTIKDITMKNMDGVTSAKLDPKAGSMVCSAEDRCSNIRAENISITVPSGKTPLYECKNLGVSLLQINCTAETEGDQDTSQG</sequence>
<dbReference type="InParanoid" id="A0A1Y2DR10"/>
<evidence type="ECO:0000256" key="7">
    <source>
        <dbReference type="ARBA" id="ARBA00023157"/>
    </source>
</evidence>
<comment type="subcellular location">
    <subcellularLocation>
        <location evidence="1">Secreted</location>
    </subcellularLocation>
</comment>
<dbReference type="InterPro" id="IPR012334">
    <property type="entry name" value="Pectin_lyas_fold"/>
</dbReference>
<evidence type="ECO:0000256" key="14">
    <source>
        <dbReference type="RuleBase" id="RU361169"/>
    </source>
</evidence>
<dbReference type="PANTHER" id="PTHR31736">
    <property type="match status" value="1"/>
</dbReference>
<keyword evidence="3" id="KW-0964">Secreted</keyword>
<evidence type="ECO:0000256" key="1">
    <source>
        <dbReference type="ARBA" id="ARBA00004613"/>
    </source>
</evidence>
<keyword evidence="4 16" id="KW-0732">Signal</keyword>
<dbReference type="GO" id="GO:0004650">
    <property type="term" value="F:polygalacturonase activity"/>
    <property type="evidence" value="ECO:0007669"/>
    <property type="project" value="InterPro"/>
</dbReference>
<evidence type="ECO:0000256" key="10">
    <source>
        <dbReference type="ARBA" id="ARBA00023316"/>
    </source>
</evidence>
<keyword evidence="6 14" id="KW-0378">Hydrolase</keyword>
<dbReference type="InterPro" id="IPR000743">
    <property type="entry name" value="Glyco_hydro_28"/>
</dbReference>
<comment type="catalytic activity">
    <reaction evidence="12">
        <text>[(1-&gt;4)-alpha-D-galacturonosyl](n) + H2O = alpha-D-galacturonate + [(1-&gt;4)-alpha-D-galacturonosyl](n-1)</text>
        <dbReference type="Rhea" id="RHEA:14117"/>
        <dbReference type="Rhea" id="RHEA-COMP:14570"/>
        <dbReference type="Rhea" id="RHEA-COMP:14572"/>
        <dbReference type="ChEBI" id="CHEBI:15377"/>
        <dbReference type="ChEBI" id="CHEBI:58658"/>
        <dbReference type="ChEBI" id="CHEBI:140523"/>
        <dbReference type="EC" id="3.2.1.67"/>
    </reaction>
</comment>
<keyword evidence="18" id="KW-1185">Reference proteome</keyword>
<feature type="signal peptide" evidence="16">
    <location>
        <begin position="1"/>
        <end position="21"/>
    </location>
</feature>
<keyword evidence="7" id="KW-1015">Disulfide bond</keyword>
<name>A0A1Y2DR10_9PEZI</name>
<evidence type="ECO:0000256" key="6">
    <source>
        <dbReference type="ARBA" id="ARBA00022801"/>
    </source>
</evidence>
<dbReference type="GeneID" id="63780944"/>
<feature type="chain" id="PRO_5010998758" description="galacturonan 1,4-alpha-galacturonidase" evidence="16">
    <location>
        <begin position="22"/>
        <end position="459"/>
    </location>
</feature>
<feature type="compositionally biased region" description="Polar residues" evidence="15">
    <location>
        <begin position="38"/>
        <end position="47"/>
    </location>
</feature>
<dbReference type="GO" id="GO:0071555">
    <property type="term" value="P:cell wall organization"/>
    <property type="evidence" value="ECO:0007669"/>
    <property type="project" value="UniProtKB-KW"/>
</dbReference>
<evidence type="ECO:0000313" key="17">
    <source>
        <dbReference type="EMBL" id="ORY61546.1"/>
    </source>
</evidence>
<dbReference type="EC" id="3.2.1.67" evidence="11"/>
<feature type="region of interest" description="Disordered" evidence="15">
    <location>
        <begin position="23"/>
        <end position="49"/>
    </location>
</feature>
<dbReference type="GO" id="GO:0016829">
    <property type="term" value="F:lyase activity"/>
    <property type="evidence" value="ECO:0007669"/>
    <property type="project" value="UniProtKB-KW"/>
</dbReference>
<dbReference type="GO" id="GO:0047911">
    <property type="term" value="F:galacturan 1,4-alpha-galacturonidase activity"/>
    <property type="evidence" value="ECO:0007669"/>
    <property type="project" value="UniProtKB-EC"/>
</dbReference>
<organism evidence="17 18">
    <name type="scientific">Pseudomassariella vexata</name>
    <dbReference type="NCBI Taxonomy" id="1141098"/>
    <lineage>
        <taxon>Eukaryota</taxon>
        <taxon>Fungi</taxon>
        <taxon>Dikarya</taxon>
        <taxon>Ascomycota</taxon>
        <taxon>Pezizomycotina</taxon>
        <taxon>Sordariomycetes</taxon>
        <taxon>Xylariomycetidae</taxon>
        <taxon>Amphisphaeriales</taxon>
        <taxon>Pseudomassariaceae</taxon>
        <taxon>Pseudomassariella</taxon>
    </lineage>
</organism>
<evidence type="ECO:0000313" key="18">
    <source>
        <dbReference type="Proteomes" id="UP000193689"/>
    </source>
</evidence>
<dbReference type="Pfam" id="PF00295">
    <property type="entry name" value="Glyco_hydro_28"/>
    <property type="match status" value="1"/>
</dbReference>
<dbReference type="Gene3D" id="2.160.20.10">
    <property type="entry name" value="Single-stranded right-handed beta-helix, Pectin lyase-like"/>
    <property type="match status" value="1"/>
</dbReference>
<evidence type="ECO:0000256" key="3">
    <source>
        <dbReference type="ARBA" id="ARBA00022525"/>
    </source>
</evidence>
<dbReference type="SUPFAM" id="SSF51126">
    <property type="entry name" value="Pectin lyase-like"/>
    <property type="match status" value="1"/>
</dbReference>
<keyword evidence="5" id="KW-0677">Repeat</keyword>
<evidence type="ECO:0000256" key="13">
    <source>
        <dbReference type="PROSITE-ProRule" id="PRU10052"/>
    </source>
</evidence>
<evidence type="ECO:0000256" key="5">
    <source>
        <dbReference type="ARBA" id="ARBA00022737"/>
    </source>
</evidence>
<dbReference type="GO" id="GO:0005975">
    <property type="term" value="P:carbohydrate metabolic process"/>
    <property type="evidence" value="ECO:0007669"/>
    <property type="project" value="InterPro"/>
</dbReference>
<keyword evidence="8" id="KW-0325">Glycoprotein</keyword>
<dbReference type="GO" id="GO:0005576">
    <property type="term" value="C:extracellular region"/>
    <property type="evidence" value="ECO:0007669"/>
    <property type="project" value="UniProtKB-SubCell"/>
</dbReference>
<comment type="caution">
    <text evidence="17">The sequence shown here is derived from an EMBL/GenBank/DDBJ whole genome shotgun (WGS) entry which is preliminary data.</text>
</comment>
<accession>A0A1Y2DR10</accession>
<keyword evidence="9 14" id="KW-0326">Glycosidase</keyword>
<keyword evidence="10" id="KW-0961">Cell wall biogenesis/degradation</keyword>
<evidence type="ECO:0000256" key="12">
    <source>
        <dbReference type="ARBA" id="ARBA00048766"/>
    </source>
</evidence>
<dbReference type="InterPro" id="IPR011050">
    <property type="entry name" value="Pectin_lyase_fold/virulence"/>
</dbReference>
<dbReference type="AlphaFoldDB" id="A0A1Y2DR10"/>
<dbReference type="Proteomes" id="UP000193689">
    <property type="component" value="Unassembled WGS sequence"/>
</dbReference>
<comment type="similarity">
    <text evidence="2 14">Belongs to the glycosyl hydrolase 28 family.</text>
</comment>
<evidence type="ECO:0000256" key="11">
    <source>
        <dbReference type="ARBA" id="ARBA00038933"/>
    </source>
</evidence>
<dbReference type="EMBL" id="MCFJ01000010">
    <property type="protein sequence ID" value="ORY61546.1"/>
    <property type="molecule type" value="Genomic_DNA"/>
</dbReference>
<dbReference type="STRING" id="1141098.A0A1Y2DR10"/>
<protein>
    <recommendedName>
        <fullName evidence="11">galacturonan 1,4-alpha-galacturonidase</fullName>
        <ecNumber evidence="11">3.2.1.67</ecNumber>
    </recommendedName>
</protein>